<comment type="caution">
    <text evidence="1">The sequence shown here is derived from an EMBL/GenBank/DDBJ whole genome shotgun (WGS) entry which is preliminary data.</text>
</comment>
<dbReference type="EMBL" id="MTKT01004609">
    <property type="protein sequence ID" value="OWM70774.1"/>
    <property type="molecule type" value="Genomic_DNA"/>
</dbReference>
<gene>
    <name evidence="1" type="ORF">CDL15_Pgr014447</name>
</gene>
<proteinExistence type="predicted"/>
<name>A0A218WD29_PUNGR</name>
<evidence type="ECO:0000313" key="1">
    <source>
        <dbReference type="EMBL" id="OWM70774.1"/>
    </source>
</evidence>
<dbReference type="Proteomes" id="UP000197138">
    <property type="component" value="Unassembled WGS sequence"/>
</dbReference>
<sequence>MIYQCGGVRNPNIKIAIRDIWALNTTWINVWSRTTTEAVTRNCHVKNRVRLLNITKREHSTFV</sequence>
<accession>A0A218WD29</accession>
<organism evidence="1 2">
    <name type="scientific">Punica granatum</name>
    <name type="common">Pomegranate</name>
    <dbReference type="NCBI Taxonomy" id="22663"/>
    <lineage>
        <taxon>Eukaryota</taxon>
        <taxon>Viridiplantae</taxon>
        <taxon>Streptophyta</taxon>
        <taxon>Embryophyta</taxon>
        <taxon>Tracheophyta</taxon>
        <taxon>Spermatophyta</taxon>
        <taxon>Magnoliopsida</taxon>
        <taxon>eudicotyledons</taxon>
        <taxon>Gunneridae</taxon>
        <taxon>Pentapetalae</taxon>
        <taxon>rosids</taxon>
        <taxon>malvids</taxon>
        <taxon>Myrtales</taxon>
        <taxon>Lythraceae</taxon>
        <taxon>Punica</taxon>
    </lineage>
</organism>
<dbReference type="AlphaFoldDB" id="A0A218WD29"/>
<reference evidence="2" key="1">
    <citation type="journal article" date="2017" name="Plant J.">
        <title>The pomegranate (Punica granatum L.) genome and the genomics of punicalagin biosynthesis.</title>
        <authorList>
            <person name="Qin G."/>
            <person name="Xu C."/>
            <person name="Ming R."/>
            <person name="Tang H."/>
            <person name="Guyot R."/>
            <person name="Kramer E.M."/>
            <person name="Hu Y."/>
            <person name="Yi X."/>
            <person name="Qi Y."/>
            <person name="Xu X."/>
            <person name="Gao Z."/>
            <person name="Pan H."/>
            <person name="Jian J."/>
            <person name="Tian Y."/>
            <person name="Yue Z."/>
            <person name="Xu Y."/>
        </authorList>
    </citation>
    <scope>NUCLEOTIDE SEQUENCE [LARGE SCALE GENOMIC DNA]</scope>
    <source>
        <strain evidence="2">cv. Dabenzi</strain>
    </source>
</reference>
<evidence type="ECO:0000313" key="2">
    <source>
        <dbReference type="Proteomes" id="UP000197138"/>
    </source>
</evidence>
<protein>
    <submittedName>
        <fullName evidence="1">Uncharacterized protein</fullName>
    </submittedName>
</protein>